<evidence type="ECO:0000256" key="2">
    <source>
        <dbReference type="SAM" id="Phobius"/>
    </source>
</evidence>
<dbReference type="PROSITE" id="PS51257">
    <property type="entry name" value="PROKAR_LIPOPROTEIN"/>
    <property type="match status" value="1"/>
</dbReference>
<keyword evidence="6" id="KW-1185">Reference proteome</keyword>
<feature type="chain" id="PRO_5004081869" description="DUF4349 domain-containing protein" evidence="3">
    <location>
        <begin position="17"/>
        <end position="305"/>
    </location>
</feature>
<gene>
    <name evidence="5" type="ORF">ADICEAN_01049</name>
</gene>
<feature type="transmembrane region" description="Helical" evidence="2">
    <location>
        <begin position="269"/>
        <end position="294"/>
    </location>
</feature>
<dbReference type="InterPro" id="IPR025645">
    <property type="entry name" value="DUF4349"/>
</dbReference>
<dbReference type="RefSeq" id="WP_009194451.1">
    <property type="nucleotide sequence ID" value="NZ_AODQ01000017.1"/>
</dbReference>
<dbReference type="AlphaFoldDB" id="M7N5C2"/>
<feature type="coiled-coil region" evidence="1">
    <location>
        <begin position="182"/>
        <end position="229"/>
    </location>
</feature>
<name>M7N5C2_9BACT</name>
<evidence type="ECO:0000259" key="4">
    <source>
        <dbReference type="Pfam" id="PF14257"/>
    </source>
</evidence>
<keyword evidence="3" id="KW-0732">Signal</keyword>
<dbReference type="EMBL" id="AODQ01000017">
    <property type="protein sequence ID" value="EMR03808.1"/>
    <property type="molecule type" value="Genomic_DNA"/>
</dbReference>
<dbReference type="eggNOG" id="COG3206">
    <property type="taxonomic scope" value="Bacteria"/>
</dbReference>
<keyword evidence="2" id="KW-0472">Membrane</keyword>
<keyword evidence="2" id="KW-0812">Transmembrane</keyword>
<feature type="domain" description="DUF4349" evidence="4">
    <location>
        <begin position="87"/>
        <end position="293"/>
    </location>
</feature>
<keyword evidence="1" id="KW-0175">Coiled coil</keyword>
<evidence type="ECO:0000313" key="6">
    <source>
        <dbReference type="Proteomes" id="UP000011910"/>
    </source>
</evidence>
<proteinExistence type="predicted"/>
<feature type="signal peptide" evidence="3">
    <location>
        <begin position="1"/>
        <end position="16"/>
    </location>
</feature>
<accession>M7N5C2</accession>
<dbReference type="STRING" id="1279009.ADICEAN_01049"/>
<keyword evidence="2" id="KW-1133">Transmembrane helix</keyword>
<dbReference type="OrthoDB" id="5381491at2"/>
<evidence type="ECO:0000256" key="3">
    <source>
        <dbReference type="SAM" id="SignalP"/>
    </source>
</evidence>
<dbReference type="PATRIC" id="fig|1279009.4.peg.1066"/>
<protein>
    <recommendedName>
        <fullName evidence="4">DUF4349 domain-containing protein</fullName>
    </recommendedName>
</protein>
<dbReference type="Proteomes" id="UP000011910">
    <property type="component" value="Unassembled WGS sequence"/>
</dbReference>
<dbReference type="Pfam" id="PF14257">
    <property type="entry name" value="DUF4349"/>
    <property type="match status" value="1"/>
</dbReference>
<organism evidence="5 6">
    <name type="scientific">Cesiribacter andamanensis AMV16</name>
    <dbReference type="NCBI Taxonomy" id="1279009"/>
    <lineage>
        <taxon>Bacteria</taxon>
        <taxon>Pseudomonadati</taxon>
        <taxon>Bacteroidota</taxon>
        <taxon>Cytophagia</taxon>
        <taxon>Cytophagales</taxon>
        <taxon>Cesiribacteraceae</taxon>
        <taxon>Cesiribacter</taxon>
    </lineage>
</organism>
<comment type="caution">
    <text evidence="5">The sequence shown here is derived from an EMBL/GenBank/DDBJ whole genome shotgun (WGS) entry which is preliminary data.</text>
</comment>
<reference evidence="5 6" key="1">
    <citation type="journal article" date="2013" name="Genome Announc.">
        <title>Draft Genome Sequence of Cesiribacter andamanensis Strain AMV16T, Isolated from a Soil Sample from a Mud Volcano in the Andaman Islands, India.</title>
        <authorList>
            <person name="Shivaji S."/>
            <person name="Ara S."/>
            <person name="Begum Z."/>
            <person name="Srinivas T.N."/>
            <person name="Singh A."/>
            <person name="Kumar Pinnaka A."/>
        </authorList>
    </citation>
    <scope>NUCLEOTIDE SEQUENCE [LARGE SCALE GENOMIC DNA]</scope>
    <source>
        <strain evidence="5 6">AMV16</strain>
    </source>
</reference>
<evidence type="ECO:0000256" key="1">
    <source>
        <dbReference type="SAM" id="Coils"/>
    </source>
</evidence>
<sequence>MKAFLPYPLILLLALAACEGSGSGQDYTERASEDVLYDIPMTEQPAPPMEYAEELAFAPEARQAGGPSGPSGVTQPPVASSDTIQKQIIKTASLVYEVKQLQQAQYTVDSLVKRLGGYISSSNQNNSSQRHELNLSLRIPSARFDALMQALAALPERIDHQSVEARDVTEEYIDLRSRLQTKKKVEKRYQELLQKANTVKEILEVEEKLRQLQEEIEAKEGQLRYLTHQVSYSTIHLNMYEVQKFEYLPSRSPHFGQRILGALDGGWQLLLNLVLGLAYLWPLALVVAVAVPGIRAYRRRRQRGH</sequence>
<evidence type="ECO:0000313" key="5">
    <source>
        <dbReference type="EMBL" id="EMR03808.1"/>
    </source>
</evidence>